<dbReference type="Gene3D" id="3.65.10.10">
    <property type="entry name" value="Enolpyruvate transferase domain"/>
    <property type="match status" value="2"/>
</dbReference>
<evidence type="ECO:0000256" key="9">
    <source>
        <dbReference type="ARBA" id="ARBA00023316"/>
    </source>
</evidence>
<dbReference type="InterPro" id="IPR005750">
    <property type="entry name" value="UDP_GlcNAc_COvinyl_MurA"/>
</dbReference>
<accession>A0A518GMZ7</accession>
<dbReference type="GO" id="GO:0005737">
    <property type="term" value="C:cytoplasm"/>
    <property type="evidence" value="ECO:0007669"/>
    <property type="project" value="UniProtKB-SubCell"/>
</dbReference>
<keyword evidence="4 12" id="KW-0132">Cell division</keyword>
<dbReference type="GO" id="GO:0071555">
    <property type="term" value="P:cell wall organization"/>
    <property type="evidence" value="ECO:0007669"/>
    <property type="project" value="UniProtKB-KW"/>
</dbReference>
<reference evidence="14 15" key="1">
    <citation type="submission" date="2019-02" db="EMBL/GenBank/DDBJ databases">
        <title>Deep-cultivation of Planctomycetes and their phenomic and genomic characterization uncovers novel biology.</title>
        <authorList>
            <person name="Wiegand S."/>
            <person name="Jogler M."/>
            <person name="Boedeker C."/>
            <person name="Pinto D."/>
            <person name="Vollmers J."/>
            <person name="Rivas-Marin E."/>
            <person name="Kohn T."/>
            <person name="Peeters S.H."/>
            <person name="Heuer A."/>
            <person name="Rast P."/>
            <person name="Oberbeckmann S."/>
            <person name="Bunk B."/>
            <person name="Jeske O."/>
            <person name="Meyerdierks A."/>
            <person name="Storesund J.E."/>
            <person name="Kallscheuer N."/>
            <person name="Luecker S."/>
            <person name="Lage O.M."/>
            <person name="Pohl T."/>
            <person name="Merkel B.J."/>
            <person name="Hornburger P."/>
            <person name="Mueller R.-W."/>
            <person name="Bruemmer F."/>
            <person name="Labrenz M."/>
            <person name="Spormann A.M."/>
            <person name="Op den Camp H."/>
            <person name="Overmann J."/>
            <person name="Amann R."/>
            <person name="Jetten M.S.M."/>
            <person name="Mascher T."/>
            <person name="Medema M.H."/>
            <person name="Devos D.P."/>
            <person name="Kaster A.-K."/>
            <person name="Ovreas L."/>
            <person name="Rohde M."/>
            <person name="Galperin M.Y."/>
            <person name="Jogler C."/>
        </authorList>
    </citation>
    <scope>NUCLEOTIDE SEQUENCE [LARGE SCALE GENOMIC DNA]</scope>
    <source>
        <strain evidence="14 15">Spb1</strain>
    </source>
</reference>
<evidence type="ECO:0000256" key="1">
    <source>
        <dbReference type="ARBA" id="ARBA00004496"/>
    </source>
</evidence>
<dbReference type="Proteomes" id="UP000315349">
    <property type="component" value="Chromosome"/>
</dbReference>
<feature type="binding site" evidence="12">
    <location>
        <position position="94"/>
    </location>
    <ligand>
        <name>UDP-N-acetyl-alpha-D-glucosamine</name>
        <dbReference type="ChEBI" id="CHEBI:57705"/>
    </ligand>
</feature>
<keyword evidence="5 12" id="KW-0808">Transferase</keyword>
<evidence type="ECO:0000256" key="5">
    <source>
        <dbReference type="ARBA" id="ARBA00022679"/>
    </source>
</evidence>
<evidence type="ECO:0000313" key="15">
    <source>
        <dbReference type="Proteomes" id="UP000315349"/>
    </source>
</evidence>
<evidence type="ECO:0000256" key="11">
    <source>
        <dbReference type="ARBA" id="ARBA00047527"/>
    </source>
</evidence>
<dbReference type="InterPro" id="IPR013792">
    <property type="entry name" value="RNA3'P_cycl/enolpyr_Trfase_a/b"/>
</dbReference>
<dbReference type="CDD" id="cd01555">
    <property type="entry name" value="UdpNAET"/>
    <property type="match status" value="1"/>
</dbReference>
<organism evidence="14 15">
    <name type="scientific">Planctopirus ephydatiae</name>
    <dbReference type="NCBI Taxonomy" id="2528019"/>
    <lineage>
        <taxon>Bacteria</taxon>
        <taxon>Pseudomonadati</taxon>
        <taxon>Planctomycetota</taxon>
        <taxon>Planctomycetia</taxon>
        <taxon>Planctomycetales</taxon>
        <taxon>Planctomycetaceae</taxon>
        <taxon>Planctopirus</taxon>
    </lineage>
</organism>
<comment type="function">
    <text evidence="12">Cell wall formation. Adds enolpyruvyl to UDP-N-acetylglucosamine.</text>
</comment>
<evidence type="ECO:0000256" key="4">
    <source>
        <dbReference type="ARBA" id="ARBA00022618"/>
    </source>
</evidence>
<dbReference type="AlphaFoldDB" id="A0A518GMZ7"/>
<dbReference type="GO" id="GO:0051301">
    <property type="term" value="P:cell division"/>
    <property type="evidence" value="ECO:0007669"/>
    <property type="project" value="UniProtKB-KW"/>
</dbReference>
<dbReference type="EMBL" id="CP036299">
    <property type="protein sequence ID" value="QDV29936.1"/>
    <property type="molecule type" value="Genomic_DNA"/>
</dbReference>
<dbReference type="InterPro" id="IPR050068">
    <property type="entry name" value="MurA_subfamily"/>
</dbReference>
<dbReference type="KEGG" id="peh:Spb1_18560"/>
<dbReference type="UniPathway" id="UPA00219"/>
<comment type="subcellular location">
    <subcellularLocation>
        <location evidence="1 12">Cytoplasm</location>
    </subcellularLocation>
</comment>
<feature type="binding site" evidence="12">
    <location>
        <position position="336"/>
    </location>
    <ligand>
        <name>UDP-N-acetyl-alpha-D-glucosamine</name>
        <dbReference type="ChEBI" id="CHEBI:57705"/>
    </ligand>
</feature>
<feature type="active site" description="Proton donor" evidence="12">
    <location>
        <position position="118"/>
    </location>
</feature>
<evidence type="ECO:0000256" key="12">
    <source>
        <dbReference type="HAMAP-Rule" id="MF_00111"/>
    </source>
</evidence>
<name>A0A518GMZ7_9PLAN</name>
<protein>
    <recommendedName>
        <fullName evidence="12">UDP-N-acetylglucosamine 1-carboxyvinyltransferase</fullName>
        <ecNumber evidence="12">2.5.1.7</ecNumber>
    </recommendedName>
    <alternativeName>
        <fullName evidence="12">Enoylpyruvate transferase</fullName>
    </alternativeName>
    <alternativeName>
        <fullName evidence="12">UDP-N-acetylglucosamine enolpyruvyl transferase</fullName>
        <shortName evidence="12">EPT</shortName>
    </alternativeName>
</protein>
<dbReference type="HAMAP" id="MF_00111">
    <property type="entry name" value="MurA"/>
    <property type="match status" value="1"/>
</dbReference>
<dbReference type="GO" id="GO:0008760">
    <property type="term" value="F:UDP-N-acetylglucosamine 1-carboxyvinyltransferase activity"/>
    <property type="evidence" value="ECO:0007669"/>
    <property type="project" value="UniProtKB-UniRule"/>
</dbReference>
<keyword evidence="7 12" id="KW-0573">Peptidoglycan synthesis</keyword>
<proteinExistence type="inferred from homology"/>
<dbReference type="EC" id="2.5.1.7" evidence="12"/>
<keyword evidence="12" id="KW-0670">Pyruvate</keyword>
<dbReference type="InterPro" id="IPR001986">
    <property type="entry name" value="Enolpyruvate_Tfrase_dom"/>
</dbReference>
<sequence length="495" mass="52212">MDMLIIRGGIPLAGNVRLAGAKNASLPIMAASIAVSGLSQLRRVPQLADVSTLTQVLESLGAVVTRDLSTGELAITPPQATTGIADYDLVRRMRASVCVLGPLLARWGKAVVSLPGGCNIGHRPIDLHLKGLVALGARIRIERGYVHADATRLHGAEIYLGGPFGSTVTGTANIMTAASLARGMTRISAAACEPEIVDLGNFLNAAGARITGHGTPVIEIEGVDELHGVEHAVIPDRIEAGTMMIAAAATCGDVLIEDAQPRHLSAVIDILRQIGVSIEPSSTSDGRTGLHVSGAAHLNPADCTALPYPGVPTDLQAQLTALLCLVPGISIITDKVFPDRFMHVPELLRMGAQVRREGASAIIAGPAHLSGTNVMASDLRASAALVIAALAAEGESVIRRVYHLDRGYEKHDEKLRQLGAQIQRTTDHPEALPDSLRMTGESTIEQHKIQEIPGRFTQPFQNQPTKPHFLSDGYSIANPMVSQSDNFTAPAVDLP</sequence>
<keyword evidence="6 12" id="KW-0133">Cell shape</keyword>
<keyword evidence="3 12" id="KW-0963">Cytoplasm</keyword>
<feature type="domain" description="Enolpyruvate transferase" evidence="13">
    <location>
        <begin position="7"/>
        <end position="415"/>
    </location>
</feature>
<keyword evidence="9 12" id="KW-0961">Cell wall biogenesis/degradation</keyword>
<evidence type="ECO:0000313" key="14">
    <source>
        <dbReference type="EMBL" id="QDV29936.1"/>
    </source>
</evidence>
<dbReference type="RefSeq" id="WP_145298503.1">
    <property type="nucleotide sequence ID" value="NZ_CP036299.1"/>
</dbReference>
<comment type="pathway">
    <text evidence="2 12">Cell wall biogenesis; peptidoglycan biosynthesis.</text>
</comment>
<comment type="caution">
    <text evidence="12">Lacks conserved residue(s) required for the propagation of feature annotation.</text>
</comment>
<evidence type="ECO:0000256" key="8">
    <source>
        <dbReference type="ARBA" id="ARBA00023306"/>
    </source>
</evidence>
<evidence type="ECO:0000256" key="6">
    <source>
        <dbReference type="ARBA" id="ARBA00022960"/>
    </source>
</evidence>
<evidence type="ECO:0000256" key="10">
    <source>
        <dbReference type="ARBA" id="ARBA00038367"/>
    </source>
</evidence>
<feature type="binding site" evidence="12">
    <location>
        <begin position="22"/>
        <end position="23"/>
    </location>
    <ligand>
        <name>phosphoenolpyruvate</name>
        <dbReference type="ChEBI" id="CHEBI:58702"/>
    </ligand>
</feature>
<comment type="catalytic activity">
    <reaction evidence="11 12">
        <text>phosphoenolpyruvate + UDP-N-acetyl-alpha-D-glucosamine = UDP-N-acetyl-3-O-(1-carboxyvinyl)-alpha-D-glucosamine + phosphate</text>
        <dbReference type="Rhea" id="RHEA:18681"/>
        <dbReference type="ChEBI" id="CHEBI:43474"/>
        <dbReference type="ChEBI" id="CHEBI:57705"/>
        <dbReference type="ChEBI" id="CHEBI:58702"/>
        <dbReference type="ChEBI" id="CHEBI:68483"/>
        <dbReference type="EC" id="2.5.1.7"/>
    </reaction>
</comment>
<evidence type="ECO:0000256" key="3">
    <source>
        <dbReference type="ARBA" id="ARBA00022490"/>
    </source>
</evidence>
<dbReference type="GO" id="GO:0008360">
    <property type="term" value="P:regulation of cell shape"/>
    <property type="evidence" value="ECO:0007669"/>
    <property type="project" value="UniProtKB-KW"/>
</dbReference>
<dbReference type="NCBIfam" id="NF006873">
    <property type="entry name" value="PRK09369.1"/>
    <property type="match status" value="1"/>
</dbReference>
<dbReference type="GO" id="GO:0009252">
    <property type="term" value="P:peptidoglycan biosynthetic process"/>
    <property type="evidence" value="ECO:0007669"/>
    <property type="project" value="UniProtKB-UniRule"/>
</dbReference>
<feature type="binding site" evidence="12">
    <location>
        <position position="314"/>
    </location>
    <ligand>
        <name>UDP-N-acetyl-alpha-D-glucosamine</name>
        <dbReference type="ChEBI" id="CHEBI:57705"/>
    </ligand>
</feature>
<gene>
    <name evidence="12 14" type="primary">murA</name>
    <name evidence="14" type="ORF">Spb1_18560</name>
</gene>
<dbReference type="Pfam" id="PF00275">
    <property type="entry name" value="EPSP_synthase"/>
    <property type="match status" value="1"/>
</dbReference>
<dbReference type="OrthoDB" id="9803760at2"/>
<feature type="binding site" evidence="12">
    <location>
        <begin position="123"/>
        <end position="127"/>
    </location>
    <ligand>
        <name>UDP-N-acetyl-alpha-D-glucosamine</name>
        <dbReference type="ChEBI" id="CHEBI:57705"/>
    </ligand>
</feature>
<evidence type="ECO:0000259" key="13">
    <source>
        <dbReference type="Pfam" id="PF00275"/>
    </source>
</evidence>
<evidence type="ECO:0000256" key="7">
    <source>
        <dbReference type="ARBA" id="ARBA00022984"/>
    </source>
</evidence>
<dbReference type="PANTHER" id="PTHR43783">
    <property type="entry name" value="UDP-N-ACETYLGLUCOSAMINE 1-CARBOXYVINYLTRANSFERASE"/>
    <property type="match status" value="1"/>
</dbReference>
<dbReference type="GO" id="GO:0019277">
    <property type="term" value="P:UDP-N-acetylgalactosamine biosynthetic process"/>
    <property type="evidence" value="ECO:0007669"/>
    <property type="project" value="InterPro"/>
</dbReference>
<dbReference type="PANTHER" id="PTHR43783:SF1">
    <property type="entry name" value="UDP-N-ACETYLGLUCOSAMINE 1-CARBOXYVINYLTRANSFERASE"/>
    <property type="match status" value="1"/>
</dbReference>
<dbReference type="InterPro" id="IPR036968">
    <property type="entry name" value="Enolpyruvate_Tfrase_sf"/>
</dbReference>
<dbReference type="SUPFAM" id="SSF55205">
    <property type="entry name" value="EPT/RTPC-like"/>
    <property type="match status" value="1"/>
</dbReference>
<evidence type="ECO:0000256" key="2">
    <source>
        <dbReference type="ARBA" id="ARBA00004752"/>
    </source>
</evidence>
<feature type="modified residue" description="2-(S-cysteinyl)pyruvic acid O-phosphothioketal" evidence="12">
    <location>
        <position position="118"/>
    </location>
</feature>
<comment type="similarity">
    <text evidence="10 12">Belongs to the EPSP synthase family. MurA subfamily.</text>
</comment>
<keyword evidence="15" id="KW-1185">Reference proteome</keyword>
<keyword evidence="8 12" id="KW-0131">Cell cycle</keyword>
<dbReference type="NCBIfam" id="TIGR01072">
    <property type="entry name" value="murA"/>
    <property type="match status" value="1"/>
</dbReference>